<name>A0AAN6URX1_9PEZI</name>
<evidence type="ECO:0000256" key="1">
    <source>
        <dbReference type="ARBA" id="ARBA00000707"/>
    </source>
</evidence>
<comment type="caution">
    <text evidence="11">The sequence shown here is derived from an EMBL/GenBank/DDBJ whole genome shotgun (WGS) entry which is preliminary data.</text>
</comment>
<feature type="compositionally biased region" description="Pro residues" evidence="8">
    <location>
        <begin position="597"/>
        <end position="607"/>
    </location>
</feature>
<evidence type="ECO:0000313" key="11">
    <source>
        <dbReference type="EMBL" id="KAK4137580.1"/>
    </source>
</evidence>
<dbReference type="CDD" id="cd02662">
    <property type="entry name" value="Peptidase_C19F"/>
    <property type="match status" value="1"/>
</dbReference>
<dbReference type="Proteomes" id="UP001304895">
    <property type="component" value="Unassembled WGS sequence"/>
</dbReference>
<evidence type="ECO:0000259" key="10">
    <source>
        <dbReference type="PROSITE" id="PS50235"/>
    </source>
</evidence>
<dbReference type="InterPro" id="IPR038765">
    <property type="entry name" value="Papain-like_cys_pep_sf"/>
</dbReference>
<accession>A0AAN6URX1</accession>
<keyword evidence="7" id="KW-0788">Thiol protease</keyword>
<dbReference type="PANTHER" id="PTHR24006:SF888">
    <property type="entry name" value="UBIQUITIN CARBOXYL-TERMINAL HYDROLASE 30"/>
    <property type="match status" value="1"/>
</dbReference>
<dbReference type="EC" id="3.4.19.12" evidence="3"/>
<keyword evidence="12" id="KW-1185">Reference proteome</keyword>
<dbReference type="InterPro" id="IPR018200">
    <property type="entry name" value="USP_CS"/>
</dbReference>
<evidence type="ECO:0000256" key="2">
    <source>
        <dbReference type="ARBA" id="ARBA00009085"/>
    </source>
</evidence>
<dbReference type="SUPFAM" id="SSF54001">
    <property type="entry name" value="Cysteine proteinases"/>
    <property type="match status" value="1"/>
</dbReference>
<evidence type="ECO:0000256" key="6">
    <source>
        <dbReference type="ARBA" id="ARBA00022801"/>
    </source>
</evidence>
<protein>
    <recommendedName>
        <fullName evidence="3">ubiquitinyl hydrolase 1</fullName>
        <ecNumber evidence="3">3.4.19.12</ecNumber>
    </recommendedName>
</protein>
<dbReference type="InterPro" id="IPR050164">
    <property type="entry name" value="Peptidase_C19"/>
</dbReference>
<feature type="region of interest" description="Disordered" evidence="8">
    <location>
        <begin position="660"/>
        <end position="705"/>
    </location>
</feature>
<proteinExistence type="inferred from homology"/>
<dbReference type="PROSITE" id="PS00973">
    <property type="entry name" value="USP_2"/>
    <property type="match status" value="1"/>
</dbReference>
<dbReference type="AlphaFoldDB" id="A0AAN6URX1"/>
<keyword evidence="6" id="KW-0378">Hydrolase</keyword>
<keyword evidence="9" id="KW-1133">Transmembrane helix</keyword>
<reference evidence="11" key="1">
    <citation type="journal article" date="2023" name="Mol. Phylogenet. Evol.">
        <title>Genome-scale phylogeny and comparative genomics of the fungal order Sordariales.</title>
        <authorList>
            <person name="Hensen N."/>
            <person name="Bonometti L."/>
            <person name="Westerberg I."/>
            <person name="Brannstrom I.O."/>
            <person name="Guillou S."/>
            <person name="Cros-Aarteil S."/>
            <person name="Calhoun S."/>
            <person name="Haridas S."/>
            <person name="Kuo A."/>
            <person name="Mondo S."/>
            <person name="Pangilinan J."/>
            <person name="Riley R."/>
            <person name="LaButti K."/>
            <person name="Andreopoulos B."/>
            <person name="Lipzen A."/>
            <person name="Chen C."/>
            <person name="Yan M."/>
            <person name="Daum C."/>
            <person name="Ng V."/>
            <person name="Clum A."/>
            <person name="Steindorff A."/>
            <person name="Ohm R.A."/>
            <person name="Martin F."/>
            <person name="Silar P."/>
            <person name="Natvig D.O."/>
            <person name="Lalanne C."/>
            <person name="Gautier V."/>
            <person name="Ament-Velasquez S.L."/>
            <person name="Kruys A."/>
            <person name="Hutchinson M.I."/>
            <person name="Powell A.J."/>
            <person name="Barry K."/>
            <person name="Miller A.N."/>
            <person name="Grigoriev I.V."/>
            <person name="Debuchy R."/>
            <person name="Gladieux P."/>
            <person name="Hiltunen Thoren M."/>
            <person name="Johannesson H."/>
        </authorList>
    </citation>
    <scope>NUCLEOTIDE SEQUENCE</scope>
    <source>
        <strain evidence="11">CBS 123565</strain>
    </source>
</reference>
<feature type="compositionally biased region" description="Basic and acidic residues" evidence="8">
    <location>
        <begin position="660"/>
        <end position="673"/>
    </location>
</feature>
<feature type="domain" description="USP" evidence="10">
    <location>
        <begin position="153"/>
        <end position="648"/>
    </location>
</feature>
<dbReference type="GO" id="GO:0005829">
    <property type="term" value="C:cytosol"/>
    <property type="evidence" value="ECO:0007669"/>
    <property type="project" value="TreeGrafter"/>
</dbReference>
<dbReference type="Pfam" id="PF00443">
    <property type="entry name" value="UCH"/>
    <property type="match status" value="1"/>
</dbReference>
<evidence type="ECO:0000256" key="8">
    <source>
        <dbReference type="SAM" id="MobiDB-lite"/>
    </source>
</evidence>
<evidence type="ECO:0000256" key="7">
    <source>
        <dbReference type="ARBA" id="ARBA00022807"/>
    </source>
</evidence>
<feature type="compositionally biased region" description="Polar residues" evidence="8">
    <location>
        <begin position="274"/>
        <end position="293"/>
    </location>
</feature>
<gene>
    <name evidence="11" type="ORF">BT67DRAFT_447356</name>
</gene>
<dbReference type="PANTHER" id="PTHR24006">
    <property type="entry name" value="UBIQUITIN CARBOXYL-TERMINAL HYDROLASE"/>
    <property type="match status" value="1"/>
</dbReference>
<keyword evidence="4" id="KW-0645">Protease</keyword>
<dbReference type="Gene3D" id="3.90.70.10">
    <property type="entry name" value="Cysteine proteinases"/>
    <property type="match status" value="1"/>
</dbReference>
<evidence type="ECO:0000313" key="12">
    <source>
        <dbReference type="Proteomes" id="UP001304895"/>
    </source>
</evidence>
<feature type="region of interest" description="Disordered" evidence="8">
    <location>
        <begin position="569"/>
        <end position="615"/>
    </location>
</feature>
<dbReference type="EMBL" id="MU853402">
    <property type="protein sequence ID" value="KAK4137580.1"/>
    <property type="molecule type" value="Genomic_DNA"/>
</dbReference>
<keyword evidence="5" id="KW-0833">Ubl conjugation pathway</keyword>
<dbReference type="InterPro" id="IPR001394">
    <property type="entry name" value="Peptidase_C19_UCH"/>
</dbReference>
<sequence>MNSDARRIQSQFDTRAGPDLYQYYVDGRLRDRIANPTVIVTVVVLAVTIVYQAAYQQGQVPSLVQILWDVGVSLTPARLLFAIDRLINPPLFPNPMLKTQSPTHAAKSDVLRRILGLDGPGGIVGSFSHVGRKGLSGLSGATPGSKAVADRPPGLGNYDNSCYQNSILQGLTSLKPLPAYLSALSPEKSAGLPPNRTADALRDLVANLKSSTNNGRTLWTPKVLKNMSTWQQQDAQEYYSKLLDQIDNEIGKTVLALQKGAGFESELPRDDASDSQNSQHSEQSDDSGYQSLPSHRKAGSELGLARNPLEGLMAQRVACVSCGYCEGLTMIPFNCLTLSLGNSSDHDVYERLDHYTKLEAIGGVECLKCTLLKVRVGFETLLQRAGDLPELRERLRLVTEVIEEESFDDETLVKCKVPARSRVSSTKTKQVAIARPPQSLVFHMNRSVFNETTGDMFKNSAAVRFPMTLDLGPWCLGSADGRAATGEDLLARQGEEQWPLDPTLSMVAGDSQPSKITGPIYELRAVVTHQGHHDNGHYVCYRRHTIPPAKTADGQNDIIKDLARLALETETETDSTPDPDADGESLGAEQQQHGTPTPTPTPTPLPPAQDGEAARSQWWRFSDERVYRVDESTALNQSGVFMLFYDCVDHGSVLVSGRDDAQSLDGDCQRDEDSPTLCAEAGAGGDRDSLAEEAWAPLPEYGNAR</sequence>
<dbReference type="PROSITE" id="PS50235">
    <property type="entry name" value="USP_3"/>
    <property type="match status" value="1"/>
</dbReference>
<reference evidence="11" key="2">
    <citation type="submission" date="2023-05" db="EMBL/GenBank/DDBJ databases">
        <authorList>
            <consortium name="Lawrence Berkeley National Laboratory"/>
            <person name="Steindorff A."/>
            <person name="Hensen N."/>
            <person name="Bonometti L."/>
            <person name="Westerberg I."/>
            <person name="Brannstrom I.O."/>
            <person name="Guillou S."/>
            <person name="Cros-Aarteil S."/>
            <person name="Calhoun S."/>
            <person name="Haridas S."/>
            <person name="Kuo A."/>
            <person name="Mondo S."/>
            <person name="Pangilinan J."/>
            <person name="Riley R."/>
            <person name="Labutti K."/>
            <person name="Andreopoulos B."/>
            <person name="Lipzen A."/>
            <person name="Chen C."/>
            <person name="Yanf M."/>
            <person name="Daum C."/>
            <person name="Ng V."/>
            <person name="Clum A."/>
            <person name="Ohm R."/>
            <person name="Martin F."/>
            <person name="Silar P."/>
            <person name="Natvig D."/>
            <person name="Lalanne C."/>
            <person name="Gautier V."/>
            <person name="Ament-Velasquez S.L."/>
            <person name="Kruys A."/>
            <person name="Hutchinson M.I."/>
            <person name="Powell A.J."/>
            <person name="Barry K."/>
            <person name="Miller A.N."/>
            <person name="Grigoriev I.V."/>
            <person name="Debuchy R."/>
            <person name="Gladieux P."/>
            <person name="Thoren M.H."/>
            <person name="Johannesson H."/>
        </authorList>
    </citation>
    <scope>NUCLEOTIDE SEQUENCE</scope>
    <source>
        <strain evidence="11">CBS 123565</strain>
    </source>
</reference>
<keyword evidence="9" id="KW-0472">Membrane</keyword>
<dbReference type="InterPro" id="IPR028889">
    <property type="entry name" value="USP"/>
</dbReference>
<evidence type="ECO:0000256" key="3">
    <source>
        <dbReference type="ARBA" id="ARBA00012759"/>
    </source>
</evidence>
<dbReference type="GO" id="GO:0016579">
    <property type="term" value="P:protein deubiquitination"/>
    <property type="evidence" value="ECO:0007669"/>
    <property type="project" value="InterPro"/>
</dbReference>
<feature type="region of interest" description="Disordered" evidence="8">
    <location>
        <begin position="265"/>
        <end position="296"/>
    </location>
</feature>
<evidence type="ECO:0000256" key="5">
    <source>
        <dbReference type="ARBA" id="ARBA00022786"/>
    </source>
</evidence>
<dbReference type="GO" id="GO:0005634">
    <property type="term" value="C:nucleus"/>
    <property type="evidence" value="ECO:0007669"/>
    <property type="project" value="TreeGrafter"/>
</dbReference>
<organism evidence="11 12">
    <name type="scientific">Trichocladium antarcticum</name>
    <dbReference type="NCBI Taxonomy" id="1450529"/>
    <lineage>
        <taxon>Eukaryota</taxon>
        <taxon>Fungi</taxon>
        <taxon>Dikarya</taxon>
        <taxon>Ascomycota</taxon>
        <taxon>Pezizomycotina</taxon>
        <taxon>Sordariomycetes</taxon>
        <taxon>Sordariomycetidae</taxon>
        <taxon>Sordariales</taxon>
        <taxon>Chaetomiaceae</taxon>
        <taxon>Trichocladium</taxon>
    </lineage>
</organism>
<feature type="transmembrane region" description="Helical" evidence="9">
    <location>
        <begin position="33"/>
        <end position="54"/>
    </location>
</feature>
<feature type="compositionally biased region" description="Acidic residues" evidence="8">
    <location>
        <begin position="569"/>
        <end position="583"/>
    </location>
</feature>
<comment type="similarity">
    <text evidence="2">Belongs to the peptidase C19 family.</text>
</comment>
<comment type="catalytic activity">
    <reaction evidence="1">
        <text>Thiol-dependent hydrolysis of ester, thioester, amide, peptide and isopeptide bonds formed by the C-terminal Gly of ubiquitin (a 76-residue protein attached to proteins as an intracellular targeting signal).</text>
        <dbReference type="EC" id="3.4.19.12"/>
    </reaction>
</comment>
<evidence type="ECO:0000256" key="9">
    <source>
        <dbReference type="SAM" id="Phobius"/>
    </source>
</evidence>
<keyword evidence="9" id="KW-0812">Transmembrane</keyword>
<dbReference type="GO" id="GO:0004843">
    <property type="term" value="F:cysteine-type deubiquitinase activity"/>
    <property type="evidence" value="ECO:0007669"/>
    <property type="project" value="UniProtKB-EC"/>
</dbReference>
<evidence type="ECO:0000256" key="4">
    <source>
        <dbReference type="ARBA" id="ARBA00022670"/>
    </source>
</evidence>
<dbReference type="GO" id="GO:0006508">
    <property type="term" value="P:proteolysis"/>
    <property type="evidence" value="ECO:0007669"/>
    <property type="project" value="UniProtKB-KW"/>
</dbReference>